<feature type="region of interest" description="Disordered" evidence="1">
    <location>
        <begin position="111"/>
        <end position="147"/>
    </location>
</feature>
<organism evidence="2 3">
    <name type="scientific">Aspergillus calidoustus</name>
    <dbReference type="NCBI Taxonomy" id="454130"/>
    <lineage>
        <taxon>Eukaryota</taxon>
        <taxon>Fungi</taxon>
        <taxon>Dikarya</taxon>
        <taxon>Ascomycota</taxon>
        <taxon>Pezizomycotina</taxon>
        <taxon>Eurotiomycetes</taxon>
        <taxon>Eurotiomycetidae</taxon>
        <taxon>Eurotiales</taxon>
        <taxon>Aspergillaceae</taxon>
        <taxon>Aspergillus</taxon>
        <taxon>Aspergillus subgen. Nidulantes</taxon>
    </lineage>
</organism>
<evidence type="ECO:0000256" key="1">
    <source>
        <dbReference type="SAM" id="MobiDB-lite"/>
    </source>
</evidence>
<reference evidence="3" key="1">
    <citation type="journal article" date="2016" name="Genome Announc.">
        <title>Draft genome sequences of fungus Aspergillus calidoustus.</title>
        <authorList>
            <person name="Horn F."/>
            <person name="Linde J."/>
            <person name="Mattern D.J."/>
            <person name="Walther G."/>
            <person name="Guthke R."/>
            <person name="Scherlach K."/>
            <person name="Martin K."/>
            <person name="Brakhage A.A."/>
            <person name="Petzke L."/>
            <person name="Valiante V."/>
        </authorList>
    </citation>
    <scope>NUCLEOTIDE SEQUENCE [LARGE SCALE GENOMIC DNA]</scope>
    <source>
        <strain evidence="3">SF006504</strain>
    </source>
</reference>
<accession>A0A0U5G610</accession>
<keyword evidence="3" id="KW-1185">Reference proteome</keyword>
<name>A0A0U5G610_ASPCI</name>
<dbReference type="Proteomes" id="UP000054771">
    <property type="component" value="Unassembled WGS sequence"/>
</dbReference>
<protein>
    <submittedName>
        <fullName evidence="2">Uncharacterized protein</fullName>
    </submittedName>
</protein>
<proteinExistence type="predicted"/>
<dbReference type="EMBL" id="CDMC01000008">
    <property type="protein sequence ID" value="CEL07059.1"/>
    <property type="molecule type" value="Genomic_DNA"/>
</dbReference>
<gene>
    <name evidence="2" type="ORF">ASPCAL10224</name>
</gene>
<sequence length="213" mass="23815">MALLFRDIAGVSGHVNDRRPVIRMQELCFDGDWIRWVLSFQSGQPTQGYVSTGVFKTTLIGLSNGEAGLTLANSLLENRQLRYTIRPTGRQSRKLLRGVDQHAQPEEVYLQGSTLSRPAPPSTMVMGRPSDSITSRHHPRTSPARFDGARRADVNGWAGNCFGDRGHSHRDEGNTTRPRDLVRRVQPSHKWMSRKFPPEKATLKMVGGNPTES</sequence>
<evidence type="ECO:0000313" key="3">
    <source>
        <dbReference type="Proteomes" id="UP000054771"/>
    </source>
</evidence>
<dbReference type="AlphaFoldDB" id="A0A0U5G610"/>
<dbReference type="STRING" id="454130.A0A0U5G610"/>
<evidence type="ECO:0000313" key="2">
    <source>
        <dbReference type="EMBL" id="CEL07059.1"/>
    </source>
</evidence>